<organism evidence="11 12">
    <name type="scientific">Ficus carica</name>
    <name type="common">Common fig</name>
    <dbReference type="NCBI Taxonomy" id="3494"/>
    <lineage>
        <taxon>Eukaryota</taxon>
        <taxon>Viridiplantae</taxon>
        <taxon>Streptophyta</taxon>
        <taxon>Embryophyta</taxon>
        <taxon>Tracheophyta</taxon>
        <taxon>Spermatophyta</taxon>
        <taxon>Magnoliopsida</taxon>
        <taxon>eudicotyledons</taxon>
        <taxon>Gunneridae</taxon>
        <taxon>Pentapetalae</taxon>
        <taxon>rosids</taxon>
        <taxon>fabids</taxon>
        <taxon>Rosales</taxon>
        <taxon>Moraceae</taxon>
        <taxon>Ficeae</taxon>
        <taxon>Ficus</taxon>
    </lineage>
</organism>
<dbReference type="GO" id="GO:0004674">
    <property type="term" value="F:protein serine/threonine kinase activity"/>
    <property type="evidence" value="ECO:0007669"/>
    <property type="project" value="UniProtKB-KW"/>
</dbReference>
<feature type="compositionally biased region" description="Polar residues" evidence="9">
    <location>
        <begin position="149"/>
        <end position="166"/>
    </location>
</feature>
<evidence type="ECO:0000256" key="5">
    <source>
        <dbReference type="ARBA" id="ARBA00022777"/>
    </source>
</evidence>
<dbReference type="EC" id="2.7.11.1" evidence="1"/>
<dbReference type="GO" id="GO:0030490">
    <property type="term" value="P:maturation of SSU-rRNA"/>
    <property type="evidence" value="ECO:0007669"/>
    <property type="project" value="TreeGrafter"/>
</dbReference>
<protein>
    <recommendedName>
        <fullName evidence="1">non-specific serine/threonine protein kinase</fullName>
        <ecNumber evidence="1">2.7.11.1</ecNumber>
    </recommendedName>
</protein>
<dbReference type="PANTHER" id="PTHR45852:SF1">
    <property type="entry name" value="SERINE_THREONINE-PROTEIN KINASE RIO2"/>
    <property type="match status" value="1"/>
</dbReference>
<dbReference type="InterPro" id="IPR011009">
    <property type="entry name" value="Kinase-like_dom_sf"/>
</dbReference>
<evidence type="ECO:0000256" key="4">
    <source>
        <dbReference type="ARBA" id="ARBA00022741"/>
    </source>
</evidence>
<keyword evidence="12" id="KW-1185">Reference proteome</keyword>
<gene>
    <name evidence="11" type="ORF">TIFTF001_039267</name>
</gene>
<keyword evidence="4" id="KW-0547">Nucleotide-binding</keyword>
<reference evidence="11" key="1">
    <citation type="submission" date="2023-07" db="EMBL/GenBank/DDBJ databases">
        <title>draft genome sequence of fig (Ficus carica).</title>
        <authorList>
            <person name="Takahashi T."/>
            <person name="Nishimura K."/>
        </authorList>
    </citation>
    <scope>NUCLEOTIDE SEQUENCE</scope>
</reference>
<name>A0AA88E8T8_FICCA</name>
<keyword evidence="5" id="KW-0418">Kinase</keyword>
<evidence type="ECO:0000313" key="11">
    <source>
        <dbReference type="EMBL" id="GMN70224.1"/>
    </source>
</evidence>
<evidence type="ECO:0000256" key="6">
    <source>
        <dbReference type="ARBA" id="ARBA00022840"/>
    </source>
</evidence>
<dbReference type="GO" id="GO:0005524">
    <property type="term" value="F:ATP binding"/>
    <property type="evidence" value="ECO:0007669"/>
    <property type="project" value="UniProtKB-KW"/>
</dbReference>
<dbReference type="GO" id="GO:0005634">
    <property type="term" value="C:nucleus"/>
    <property type="evidence" value="ECO:0007669"/>
    <property type="project" value="TreeGrafter"/>
</dbReference>
<evidence type="ECO:0000259" key="10">
    <source>
        <dbReference type="Pfam" id="PF01163"/>
    </source>
</evidence>
<dbReference type="PANTHER" id="PTHR45852">
    <property type="entry name" value="SER/THR-PROTEIN KINASE RIO2"/>
    <property type="match status" value="1"/>
</dbReference>
<dbReference type="EMBL" id="BTGU01001069">
    <property type="protein sequence ID" value="GMN70224.1"/>
    <property type="molecule type" value="Genomic_DNA"/>
</dbReference>
<dbReference type="GO" id="GO:0005829">
    <property type="term" value="C:cytosol"/>
    <property type="evidence" value="ECO:0007669"/>
    <property type="project" value="TreeGrafter"/>
</dbReference>
<evidence type="ECO:0000256" key="8">
    <source>
        <dbReference type="ARBA" id="ARBA00048679"/>
    </source>
</evidence>
<comment type="catalytic activity">
    <reaction evidence="7">
        <text>L-threonyl-[protein] + ATP = O-phospho-L-threonyl-[protein] + ADP + H(+)</text>
        <dbReference type="Rhea" id="RHEA:46608"/>
        <dbReference type="Rhea" id="RHEA-COMP:11060"/>
        <dbReference type="Rhea" id="RHEA-COMP:11605"/>
        <dbReference type="ChEBI" id="CHEBI:15378"/>
        <dbReference type="ChEBI" id="CHEBI:30013"/>
        <dbReference type="ChEBI" id="CHEBI:30616"/>
        <dbReference type="ChEBI" id="CHEBI:61977"/>
        <dbReference type="ChEBI" id="CHEBI:456216"/>
        <dbReference type="EC" id="2.7.11.1"/>
    </reaction>
</comment>
<evidence type="ECO:0000256" key="3">
    <source>
        <dbReference type="ARBA" id="ARBA00022679"/>
    </source>
</evidence>
<comment type="catalytic activity">
    <reaction evidence="8">
        <text>L-seryl-[protein] + ATP = O-phospho-L-seryl-[protein] + ADP + H(+)</text>
        <dbReference type="Rhea" id="RHEA:17989"/>
        <dbReference type="Rhea" id="RHEA-COMP:9863"/>
        <dbReference type="Rhea" id="RHEA-COMP:11604"/>
        <dbReference type="ChEBI" id="CHEBI:15378"/>
        <dbReference type="ChEBI" id="CHEBI:29999"/>
        <dbReference type="ChEBI" id="CHEBI:30616"/>
        <dbReference type="ChEBI" id="CHEBI:83421"/>
        <dbReference type="ChEBI" id="CHEBI:456216"/>
        <dbReference type="EC" id="2.7.11.1"/>
    </reaction>
</comment>
<evidence type="ECO:0000256" key="7">
    <source>
        <dbReference type="ARBA" id="ARBA00047899"/>
    </source>
</evidence>
<evidence type="ECO:0000256" key="2">
    <source>
        <dbReference type="ARBA" id="ARBA00022527"/>
    </source>
</evidence>
<evidence type="ECO:0000256" key="9">
    <source>
        <dbReference type="SAM" id="MobiDB-lite"/>
    </source>
</evidence>
<comment type="caution">
    <text evidence="11">The sequence shown here is derived from an EMBL/GenBank/DDBJ whole genome shotgun (WGS) entry which is preliminary data.</text>
</comment>
<accession>A0AA88E8T8</accession>
<feature type="domain" description="RIO-type" evidence="10">
    <location>
        <begin position="4"/>
        <end position="63"/>
    </location>
</feature>
<keyword evidence="2" id="KW-0723">Serine/threonine-protein kinase</keyword>
<dbReference type="AlphaFoldDB" id="A0AA88E8T8"/>
<dbReference type="Proteomes" id="UP001187192">
    <property type="component" value="Unassembled WGS sequence"/>
</dbReference>
<dbReference type="SUPFAM" id="SSF56112">
    <property type="entry name" value="Protein kinase-like (PK-like)"/>
    <property type="match status" value="1"/>
</dbReference>
<proteinExistence type="predicted"/>
<dbReference type="GO" id="GO:0030688">
    <property type="term" value="C:preribosome, small subunit precursor"/>
    <property type="evidence" value="ECO:0007669"/>
    <property type="project" value="TreeGrafter"/>
</dbReference>
<dbReference type="Pfam" id="PF01163">
    <property type="entry name" value="RIO1"/>
    <property type="match status" value="1"/>
</dbReference>
<dbReference type="Gene3D" id="1.10.510.10">
    <property type="entry name" value="Transferase(Phosphotransferase) domain 1"/>
    <property type="match status" value="1"/>
</dbReference>
<dbReference type="InterPro" id="IPR018934">
    <property type="entry name" value="RIO_dom"/>
</dbReference>
<keyword evidence="3" id="KW-0808">Transferase</keyword>
<sequence>MKCAEHGLIHCDFNVFNLMIDDDEKITMIDFPQMVSVSHRNAQMYFDRDVECVFKFFRKRLPKTLVFLDKELAASGFTRKDQEDIQRFIEGGVEENDSDTDEETEDDIFFSDTNEENIEGVDSLHLEDQSTSDFAEADELEDRQYCEVGQSSGPDTQNTIDETFPL</sequence>
<feature type="region of interest" description="Disordered" evidence="9">
    <location>
        <begin position="147"/>
        <end position="166"/>
    </location>
</feature>
<keyword evidence="6" id="KW-0067">ATP-binding</keyword>
<evidence type="ECO:0000256" key="1">
    <source>
        <dbReference type="ARBA" id="ARBA00012513"/>
    </source>
</evidence>
<evidence type="ECO:0000313" key="12">
    <source>
        <dbReference type="Proteomes" id="UP001187192"/>
    </source>
</evidence>